<name>A0A8S1KQA4_9CILI</name>
<evidence type="ECO:0000313" key="2">
    <source>
        <dbReference type="EMBL" id="CAD8055893.1"/>
    </source>
</evidence>
<keyword evidence="3" id="KW-1185">Reference proteome</keyword>
<sequence>MIVLKYQQAQKREMIVQINVKTWVNVYVIVLEMLIFSYNFKIKERLAIKVFRRILTQYQYNY</sequence>
<dbReference type="Proteomes" id="UP000692954">
    <property type="component" value="Unassembled WGS sequence"/>
</dbReference>
<comment type="caution">
    <text evidence="2">The sequence shown here is derived from an EMBL/GenBank/DDBJ whole genome shotgun (WGS) entry which is preliminary data.</text>
</comment>
<reference evidence="2" key="1">
    <citation type="submission" date="2021-01" db="EMBL/GenBank/DDBJ databases">
        <authorList>
            <consortium name="Genoscope - CEA"/>
            <person name="William W."/>
        </authorList>
    </citation>
    <scope>NUCLEOTIDE SEQUENCE</scope>
</reference>
<evidence type="ECO:0000313" key="3">
    <source>
        <dbReference type="Proteomes" id="UP000692954"/>
    </source>
</evidence>
<evidence type="ECO:0000256" key="1">
    <source>
        <dbReference type="SAM" id="Phobius"/>
    </source>
</evidence>
<accession>A0A8S1KQA4</accession>
<keyword evidence="1" id="KW-0812">Transmembrane</keyword>
<dbReference type="EMBL" id="CAJJDN010000009">
    <property type="protein sequence ID" value="CAD8055893.1"/>
    <property type="molecule type" value="Genomic_DNA"/>
</dbReference>
<protein>
    <submittedName>
        <fullName evidence="2">Uncharacterized protein</fullName>
    </submittedName>
</protein>
<keyword evidence="1" id="KW-0472">Membrane</keyword>
<gene>
    <name evidence="2" type="ORF">PSON_ATCC_30995.1.T0090506</name>
</gene>
<proteinExistence type="predicted"/>
<organism evidence="2 3">
    <name type="scientific">Paramecium sonneborni</name>
    <dbReference type="NCBI Taxonomy" id="65129"/>
    <lineage>
        <taxon>Eukaryota</taxon>
        <taxon>Sar</taxon>
        <taxon>Alveolata</taxon>
        <taxon>Ciliophora</taxon>
        <taxon>Intramacronucleata</taxon>
        <taxon>Oligohymenophorea</taxon>
        <taxon>Peniculida</taxon>
        <taxon>Parameciidae</taxon>
        <taxon>Paramecium</taxon>
    </lineage>
</organism>
<dbReference type="AlphaFoldDB" id="A0A8S1KQA4"/>
<feature type="transmembrane region" description="Helical" evidence="1">
    <location>
        <begin position="22"/>
        <end position="40"/>
    </location>
</feature>
<keyword evidence="1" id="KW-1133">Transmembrane helix</keyword>